<reference evidence="6 8" key="1">
    <citation type="submission" date="2019-03" db="EMBL/GenBank/DDBJ databases">
        <authorList>
            <consortium name="Pathogen Informatics"/>
        </authorList>
    </citation>
    <scope>NUCLEOTIDE SEQUENCE [LARGE SCALE GENOMIC DNA]</scope>
    <source>
        <strain evidence="5 7">2880STDY5682802</strain>
        <strain evidence="6 8">NCTC12998</strain>
    </source>
</reference>
<keyword evidence="2" id="KW-0442">Lipid degradation</keyword>
<dbReference type="EMBL" id="CAADJE010000042">
    <property type="protein sequence ID" value="VFS92835.1"/>
    <property type="molecule type" value="Genomic_DNA"/>
</dbReference>
<dbReference type="Pfam" id="PF12697">
    <property type="entry name" value="Abhydrolase_6"/>
    <property type="match status" value="1"/>
</dbReference>
<gene>
    <name evidence="6" type="ORF">NCTC12998_07475</name>
    <name evidence="5" type="ORF">SAMEA2273876_03606</name>
</gene>
<evidence type="ECO:0000313" key="8">
    <source>
        <dbReference type="Proteomes" id="UP000345637"/>
    </source>
</evidence>
<dbReference type="Proteomes" id="UP000345637">
    <property type="component" value="Unassembled WGS sequence"/>
</dbReference>
<accession>A0A2X2GMK6</accession>
<dbReference type="PANTHER" id="PTHR10272">
    <property type="entry name" value="PLATELET-ACTIVATING FACTOR ACETYLHYDROLASE"/>
    <property type="match status" value="1"/>
</dbReference>
<sequence length="353" mass="38315">MMCIRVFCLLSVFFYFYGIQVQASPGFRQIKLSDPKSETLNVTVWYPASSEGRAVNTGSNPAFVGVMVNPDAPPLPGAHPLLVISHGYNGNWRNLSWIAAAMAAEGYIVAAPDHPGTTTFDQNPPEAKKLWRRPHDISRVIDFVIDSPALFGATDKERIAALGHSLGGWTVMSLAGARFNPSLFINDCQNHPKRGDCRLTEKLGINDALSVEKISANNRDARIRAVVSLDSGLAPGFTPQSLNAINIPVLILAAQADRLAELPAGQESGYLAAKMNPGWRQYEIVEGATHFSFMQLCKPGAENLLNEESPGDEVVCQDGPHAKRSSIHQNLVRKISEFLNSSLDYTASSAGTK</sequence>
<evidence type="ECO:0000259" key="4">
    <source>
        <dbReference type="Pfam" id="PF12697"/>
    </source>
</evidence>
<evidence type="ECO:0000313" key="7">
    <source>
        <dbReference type="Proteomes" id="UP000078124"/>
    </source>
</evidence>
<keyword evidence="3" id="KW-0443">Lipid metabolism</keyword>
<dbReference type="Gene3D" id="3.40.50.1820">
    <property type="entry name" value="alpha/beta hydrolase"/>
    <property type="match status" value="1"/>
</dbReference>
<organism evidence="6 8">
    <name type="scientific">Raoultella planticola</name>
    <name type="common">Klebsiella planticola</name>
    <dbReference type="NCBI Taxonomy" id="575"/>
    <lineage>
        <taxon>Bacteria</taxon>
        <taxon>Pseudomonadati</taxon>
        <taxon>Pseudomonadota</taxon>
        <taxon>Gammaproteobacteria</taxon>
        <taxon>Enterobacterales</taxon>
        <taxon>Enterobacteriaceae</taxon>
        <taxon>Klebsiella/Raoultella group</taxon>
        <taxon>Raoultella</taxon>
    </lineage>
</organism>
<evidence type="ECO:0000313" key="5">
    <source>
        <dbReference type="EMBL" id="SBM31313.1"/>
    </source>
</evidence>
<feature type="domain" description="AB hydrolase-1" evidence="4">
    <location>
        <begin position="82"/>
        <end position="291"/>
    </location>
</feature>
<evidence type="ECO:0000313" key="6">
    <source>
        <dbReference type="EMBL" id="VFS92835.1"/>
    </source>
</evidence>
<dbReference type="GO" id="GO:0016042">
    <property type="term" value="P:lipid catabolic process"/>
    <property type="evidence" value="ECO:0007669"/>
    <property type="project" value="UniProtKB-KW"/>
</dbReference>
<dbReference type="InterPro" id="IPR000073">
    <property type="entry name" value="AB_hydrolase_1"/>
</dbReference>
<dbReference type="RefSeq" id="WP_077267085.1">
    <property type="nucleotide sequence ID" value="NZ_BIIS01000006.1"/>
</dbReference>
<dbReference type="GO" id="GO:0003847">
    <property type="term" value="F:1-alkyl-2-acetylglycerophosphocholine esterase activity"/>
    <property type="evidence" value="ECO:0007669"/>
    <property type="project" value="TreeGrafter"/>
</dbReference>
<dbReference type="InterPro" id="IPR016986">
    <property type="entry name" value="UCP031982_abhydr"/>
</dbReference>
<dbReference type="Proteomes" id="UP000078124">
    <property type="component" value="Unassembled WGS sequence"/>
</dbReference>
<dbReference type="PIRSF" id="PIRSF031982">
    <property type="entry name" value="UCP031982_abhydr"/>
    <property type="match status" value="1"/>
</dbReference>
<evidence type="ECO:0000256" key="3">
    <source>
        <dbReference type="ARBA" id="ARBA00023098"/>
    </source>
</evidence>
<protein>
    <submittedName>
        <fullName evidence="6">Predicted dienelactone hydrolase</fullName>
    </submittedName>
</protein>
<dbReference type="InterPro" id="IPR029058">
    <property type="entry name" value="AB_hydrolase_fold"/>
</dbReference>
<name>A0A2X2GMK6_RAOPL</name>
<dbReference type="SUPFAM" id="SSF53474">
    <property type="entry name" value="alpha/beta-Hydrolases"/>
    <property type="match status" value="1"/>
</dbReference>
<dbReference type="PANTHER" id="PTHR10272:SF0">
    <property type="entry name" value="PLATELET-ACTIVATING FACTOR ACETYLHYDROLASE"/>
    <property type="match status" value="1"/>
</dbReference>
<proteinExistence type="predicted"/>
<evidence type="ECO:0000256" key="1">
    <source>
        <dbReference type="ARBA" id="ARBA00022801"/>
    </source>
</evidence>
<dbReference type="AlphaFoldDB" id="A0A2X2GMK6"/>
<dbReference type="EMBL" id="FLAC01000015">
    <property type="protein sequence ID" value="SBM31313.1"/>
    <property type="molecule type" value="Genomic_DNA"/>
</dbReference>
<keyword evidence="1 6" id="KW-0378">Hydrolase</keyword>
<evidence type="ECO:0000256" key="2">
    <source>
        <dbReference type="ARBA" id="ARBA00022963"/>
    </source>
</evidence>